<dbReference type="InterPro" id="IPR027417">
    <property type="entry name" value="P-loop_NTPase"/>
</dbReference>
<dbReference type="eggNOG" id="COG2909">
    <property type="taxonomic scope" value="Bacteria"/>
</dbReference>
<keyword evidence="2" id="KW-1185">Reference proteome</keyword>
<organism evidence="1 2">
    <name type="scientific">Saccharomonospora marina XMU15</name>
    <dbReference type="NCBI Taxonomy" id="882083"/>
    <lineage>
        <taxon>Bacteria</taxon>
        <taxon>Bacillati</taxon>
        <taxon>Actinomycetota</taxon>
        <taxon>Actinomycetes</taxon>
        <taxon>Pseudonocardiales</taxon>
        <taxon>Pseudonocardiaceae</taxon>
        <taxon>Saccharomonospora</taxon>
    </lineage>
</organism>
<dbReference type="STRING" id="882083.SacmaDRAFT_3083"/>
<dbReference type="AlphaFoldDB" id="H5X7M7"/>
<evidence type="ECO:0000313" key="2">
    <source>
        <dbReference type="Proteomes" id="UP000004926"/>
    </source>
</evidence>
<dbReference type="EMBL" id="CM001439">
    <property type="protein sequence ID" value="EHR51319.1"/>
    <property type="molecule type" value="Genomic_DNA"/>
</dbReference>
<dbReference type="HOGENOM" id="CLU_2036359_0_0_11"/>
<proteinExistence type="predicted"/>
<name>H5X7M7_9PSEU</name>
<reference evidence="1 2" key="1">
    <citation type="journal article" date="2012" name="Stand. Genomic Sci.">
        <title>Genome sequence of the ocean sediment bacterium Saccharomonospora marina type strain (XMU15(T)).</title>
        <authorList>
            <person name="Klenk H.P."/>
            <person name="Lu M."/>
            <person name="Lucas S."/>
            <person name="Lapidus A."/>
            <person name="Copeland A."/>
            <person name="Pitluck S."/>
            <person name="Goodwin L.A."/>
            <person name="Han C."/>
            <person name="Tapia R."/>
            <person name="Brambilla E.M."/>
            <person name="Potter G."/>
            <person name="Land M."/>
            <person name="Ivanova N."/>
            <person name="Rohde M."/>
            <person name="Goker M."/>
            <person name="Detter J.C."/>
            <person name="Li W.J."/>
            <person name="Kyrpides N.C."/>
            <person name="Woyke T."/>
        </authorList>
    </citation>
    <scope>NUCLEOTIDE SEQUENCE [LARGE SCALE GENOMIC DNA]</scope>
    <source>
        <strain evidence="1 2">XMU15</strain>
    </source>
</reference>
<evidence type="ECO:0000313" key="1">
    <source>
        <dbReference type="EMBL" id="EHR51319.1"/>
    </source>
</evidence>
<gene>
    <name evidence="1" type="ORF">SacmaDRAFT_3083</name>
</gene>
<accession>H5X7M7</accession>
<sequence length="121" mass="13095">MRYESERAGQLVIGDEAGELLTAVADNPLAPLRAMIVAPGGYGKTTLLAELGRGYRRADVPVLDTQEALTDPARCARAAILVDDAHRLPSGHLERLAELAARQNGSLVVARRPWSRRRALT</sequence>
<protein>
    <submittedName>
        <fullName evidence="1">Uncharacterized protein</fullName>
    </submittedName>
</protein>
<dbReference type="RefSeq" id="WP_009154704.1">
    <property type="nucleotide sequence ID" value="NZ_CM001439.1"/>
</dbReference>
<dbReference type="Proteomes" id="UP000004926">
    <property type="component" value="Chromosome"/>
</dbReference>
<dbReference type="SUPFAM" id="SSF52540">
    <property type="entry name" value="P-loop containing nucleoside triphosphate hydrolases"/>
    <property type="match status" value="1"/>
</dbReference>